<evidence type="ECO:0000313" key="2">
    <source>
        <dbReference type="EMBL" id="KKU90820.1"/>
    </source>
</evidence>
<protein>
    <submittedName>
        <fullName evidence="2">Metal dependent phosphohydrolase</fullName>
    </submittedName>
</protein>
<dbReference type="InterPro" id="IPR003607">
    <property type="entry name" value="HD/PDEase_dom"/>
</dbReference>
<evidence type="ECO:0000259" key="1">
    <source>
        <dbReference type="PROSITE" id="PS51831"/>
    </source>
</evidence>
<comment type="caution">
    <text evidence="2">The sequence shown here is derived from an EMBL/GenBank/DDBJ whole genome shotgun (WGS) entry which is preliminary data.</text>
</comment>
<dbReference type="GO" id="GO:0008832">
    <property type="term" value="F:dGTPase activity"/>
    <property type="evidence" value="ECO:0007669"/>
    <property type="project" value="TreeGrafter"/>
</dbReference>
<dbReference type="SUPFAM" id="SSF109604">
    <property type="entry name" value="HD-domain/PDEase-like"/>
    <property type="match status" value="1"/>
</dbReference>
<dbReference type="GO" id="GO:0006203">
    <property type="term" value="P:dGTP catabolic process"/>
    <property type="evidence" value="ECO:0007669"/>
    <property type="project" value="TreeGrafter"/>
</dbReference>
<evidence type="ECO:0000313" key="3">
    <source>
        <dbReference type="Proteomes" id="UP000034956"/>
    </source>
</evidence>
<dbReference type="CDD" id="cd00077">
    <property type="entry name" value="HDc"/>
    <property type="match status" value="1"/>
</dbReference>
<dbReference type="PROSITE" id="PS51831">
    <property type="entry name" value="HD"/>
    <property type="match status" value="1"/>
</dbReference>
<sequence length="417" mass="47994">MAKVEKPRLIFDPILGLIDVTDILPLLDVPEFQSLGFKYQLGLTAAIFPSATHTRKQHSLGAYERTKRLASNWLNHKFINEDEALALQIYALYHDIGHGPFSHLTEGVGKINHKERGINIFESLENHLRSHGFNYGLIHDLMSHKNPLYLAVSDKNLGMEKLDYLERDAFYTIGERPGVAFVAQHTYFIDSKVVIDRVAVDQAKAIQDFYIKMSKNVYLGKKSAILQRLIEKMSLILLREGLSEKEFFELTDFGLLGRFEVSRNELVHFYYRNLMSNKLPRFALEFKFESVASADLAQKMLKIAALDNLDKLIASPVLNDFDELERLEKNIAQLAGIPAEALFVVPPFSKTRFEPEDIYVYSEGQVRRISEIYPSHFEAMKEYGRSHLSIRLGVFEEYRKKLYDQSDAVKNYFLSLI</sequence>
<dbReference type="InterPro" id="IPR006674">
    <property type="entry name" value="HD_domain"/>
</dbReference>
<name>A0A0G1X8W3_9BACT</name>
<dbReference type="Pfam" id="PF01966">
    <property type="entry name" value="HD"/>
    <property type="match status" value="1"/>
</dbReference>
<keyword evidence="2" id="KW-0378">Hydrolase</keyword>
<dbReference type="EMBL" id="LCPF01000006">
    <property type="protein sequence ID" value="KKU90820.1"/>
    <property type="molecule type" value="Genomic_DNA"/>
</dbReference>
<dbReference type="SMART" id="SM00471">
    <property type="entry name" value="HDc"/>
    <property type="match status" value="1"/>
</dbReference>
<proteinExistence type="predicted"/>
<feature type="domain" description="HD" evidence="1">
    <location>
        <begin position="55"/>
        <end position="172"/>
    </location>
</feature>
<dbReference type="PANTHER" id="PTHR11373">
    <property type="entry name" value="DEOXYNUCLEOSIDE TRIPHOSPHATE TRIPHOSPHOHYDROLASE"/>
    <property type="match status" value="1"/>
</dbReference>
<dbReference type="AlphaFoldDB" id="A0A0G1X8W3"/>
<dbReference type="PANTHER" id="PTHR11373:SF4">
    <property type="entry name" value="DEOXYNUCLEOSIDE TRIPHOSPHATE TRIPHOSPHOHYDROLASE SAMHD1"/>
    <property type="match status" value="1"/>
</dbReference>
<reference evidence="2 3" key="1">
    <citation type="journal article" date="2015" name="Nature">
        <title>rRNA introns, odd ribosomes, and small enigmatic genomes across a large radiation of phyla.</title>
        <authorList>
            <person name="Brown C.T."/>
            <person name="Hug L.A."/>
            <person name="Thomas B.C."/>
            <person name="Sharon I."/>
            <person name="Castelle C.J."/>
            <person name="Singh A."/>
            <person name="Wilkins M.J."/>
            <person name="Williams K.H."/>
            <person name="Banfield J.F."/>
        </authorList>
    </citation>
    <scope>NUCLEOTIDE SEQUENCE [LARGE SCALE GENOMIC DNA]</scope>
</reference>
<gene>
    <name evidence="2" type="ORF">UY23_C0006G0029</name>
</gene>
<accession>A0A0G1X8W3</accession>
<dbReference type="InterPro" id="IPR050135">
    <property type="entry name" value="dGTPase-like"/>
</dbReference>
<organism evidence="2 3">
    <name type="scientific">Candidatus Jorgensenbacteria bacterium GW2011_GWA1_48_11</name>
    <dbReference type="NCBI Taxonomy" id="1618660"/>
    <lineage>
        <taxon>Bacteria</taxon>
        <taxon>Candidatus Joergenseniibacteriota</taxon>
    </lineage>
</organism>
<dbReference type="Gene3D" id="1.10.3210.10">
    <property type="entry name" value="Hypothetical protein af1432"/>
    <property type="match status" value="1"/>
</dbReference>
<dbReference type="Proteomes" id="UP000034956">
    <property type="component" value="Unassembled WGS sequence"/>
</dbReference>